<dbReference type="InterPro" id="IPR038318">
    <property type="entry name" value="KdpD_sf"/>
</dbReference>
<keyword evidence="7" id="KW-0547">Nucleotide-binding</keyword>
<dbReference type="AlphaFoldDB" id="A0A6S6M9J4"/>
<gene>
    <name evidence="16" type="ORF">GEOBRER4_n3067</name>
</gene>
<dbReference type="SUPFAM" id="SSF47384">
    <property type="entry name" value="Homodimeric domain of signal transducing histidine kinase"/>
    <property type="match status" value="1"/>
</dbReference>
<evidence type="ECO:0000313" key="16">
    <source>
        <dbReference type="EMBL" id="BCG48191.1"/>
    </source>
</evidence>
<keyword evidence="12 14" id="KW-0472">Membrane</keyword>
<keyword evidence="16" id="KW-0407">Ion channel</keyword>
<dbReference type="InterPro" id="IPR003661">
    <property type="entry name" value="HisK_dim/P_dom"/>
</dbReference>
<dbReference type="InterPro" id="IPR025201">
    <property type="entry name" value="KdpD_TM"/>
</dbReference>
<evidence type="ECO:0000259" key="15">
    <source>
        <dbReference type="PROSITE" id="PS50109"/>
    </source>
</evidence>
<dbReference type="InterPro" id="IPR003594">
    <property type="entry name" value="HATPase_dom"/>
</dbReference>
<dbReference type="GO" id="GO:0042802">
    <property type="term" value="F:identical protein binding"/>
    <property type="evidence" value="ECO:0007669"/>
    <property type="project" value="UniProtKB-ARBA"/>
</dbReference>
<dbReference type="FunFam" id="3.30.565.10:FF:000042">
    <property type="entry name" value="Two-component sensor histidine kinase KdpD"/>
    <property type="match status" value="1"/>
</dbReference>
<keyword evidence="8 16" id="KW-0418">Kinase</keyword>
<feature type="coiled-coil region" evidence="13">
    <location>
        <begin position="99"/>
        <end position="138"/>
    </location>
</feature>
<protein>
    <recommendedName>
        <fullName evidence="3">histidine kinase</fullName>
        <ecNumber evidence="3">2.7.13.3</ecNumber>
    </recommendedName>
</protein>
<evidence type="ECO:0000256" key="1">
    <source>
        <dbReference type="ARBA" id="ARBA00000085"/>
    </source>
</evidence>
<evidence type="ECO:0000256" key="7">
    <source>
        <dbReference type="ARBA" id="ARBA00022741"/>
    </source>
</evidence>
<dbReference type="CDD" id="cd00075">
    <property type="entry name" value="HATPase"/>
    <property type="match status" value="1"/>
</dbReference>
<evidence type="ECO:0000313" key="17">
    <source>
        <dbReference type="Proteomes" id="UP000515472"/>
    </source>
</evidence>
<dbReference type="SUPFAM" id="SSF55874">
    <property type="entry name" value="ATPase domain of HSP90 chaperone/DNA topoisomerase II/histidine kinase"/>
    <property type="match status" value="1"/>
</dbReference>
<dbReference type="GO" id="GO:0005886">
    <property type="term" value="C:plasma membrane"/>
    <property type="evidence" value="ECO:0007669"/>
    <property type="project" value="TreeGrafter"/>
</dbReference>
<keyword evidence="5" id="KW-0808">Transferase</keyword>
<sequence>MSVLVAIRGYLISLLLVAGATVICEQVRPHLVPTNMVMVYLLAVVAAAAKLGRRPAIATAFFSVLAFDFFFVPPRLTFSVAEKEYLVTFLGFFVVGVMISSLVAKVREQSLERERLSQEAEKARILQARENLERALLNSISHDLRTPLVSIKGALSALKEQGERLTPEARRDLLETANDEAERLNRFVGNLLDLSRLEAGALRPRIEPCDLQELVGCAMSAMEVRLGDRKVTLQLPQGLTLVSLDLVLMTQVLVNLLDNANKYAPAQGSIEVTARICGAWLSLTVADRGAGVPEAELFHIFEKFHRVQVPEKTGGTGLGLSICKGIVEAHGGSIAARNRPEGGLAVEILLPLDQGVEEP</sequence>
<dbReference type="Gene3D" id="3.30.565.10">
    <property type="entry name" value="Histidine kinase-like ATPase, C-terminal domain"/>
    <property type="match status" value="1"/>
</dbReference>
<dbReference type="Pfam" id="PF13493">
    <property type="entry name" value="DUF4118"/>
    <property type="match status" value="1"/>
</dbReference>
<organism evidence="16 17">
    <name type="scientific">Citrifermentans bremense</name>
    <dbReference type="NCBI Taxonomy" id="60035"/>
    <lineage>
        <taxon>Bacteria</taxon>
        <taxon>Pseudomonadati</taxon>
        <taxon>Thermodesulfobacteriota</taxon>
        <taxon>Desulfuromonadia</taxon>
        <taxon>Geobacterales</taxon>
        <taxon>Geobacteraceae</taxon>
        <taxon>Citrifermentans</taxon>
    </lineage>
</organism>
<reference evidence="16 17" key="1">
    <citation type="submission" date="2020-06" db="EMBL/GenBank/DDBJ databases">
        <title>Interaction of electrochemicaly active bacteria, Geobacter bremensis R4 on different carbon anode.</title>
        <authorList>
            <person name="Meng L."/>
            <person name="Yoshida N."/>
        </authorList>
    </citation>
    <scope>NUCLEOTIDE SEQUENCE [LARGE SCALE GENOMIC DNA]</scope>
    <source>
        <strain evidence="16 17">R4</strain>
    </source>
</reference>
<keyword evidence="16" id="KW-0813">Transport</keyword>
<keyword evidence="16" id="KW-0406">Ion transport</keyword>
<evidence type="ECO:0000256" key="12">
    <source>
        <dbReference type="ARBA" id="ARBA00023136"/>
    </source>
</evidence>
<evidence type="ECO:0000256" key="10">
    <source>
        <dbReference type="ARBA" id="ARBA00022989"/>
    </source>
</evidence>
<dbReference type="Pfam" id="PF02518">
    <property type="entry name" value="HATPase_c"/>
    <property type="match status" value="1"/>
</dbReference>
<evidence type="ECO:0000256" key="9">
    <source>
        <dbReference type="ARBA" id="ARBA00022840"/>
    </source>
</evidence>
<keyword evidence="10 14" id="KW-1133">Transmembrane helix</keyword>
<dbReference type="InterPro" id="IPR036097">
    <property type="entry name" value="HisK_dim/P_sf"/>
</dbReference>
<dbReference type="InterPro" id="IPR036890">
    <property type="entry name" value="HATPase_C_sf"/>
</dbReference>
<dbReference type="EMBL" id="AP023213">
    <property type="protein sequence ID" value="BCG48191.1"/>
    <property type="molecule type" value="Genomic_DNA"/>
</dbReference>
<evidence type="ECO:0000256" key="8">
    <source>
        <dbReference type="ARBA" id="ARBA00022777"/>
    </source>
</evidence>
<feature type="transmembrane region" description="Helical" evidence="14">
    <location>
        <begin position="85"/>
        <end position="104"/>
    </location>
</feature>
<evidence type="ECO:0000256" key="6">
    <source>
        <dbReference type="ARBA" id="ARBA00022692"/>
    </source>
</evidence>
<dbReference type="RefSeq" id="WP_226377801.1">
    <property type="nucleotide sequence ID" value="NZ_AP023213.1"/>
</dbReference>
<dbReference type="PROSITE" id="PS50109">
    <property type="entry name" value="HIS_KIN"/>
    <property type="match status" value="1"/>
</dbReference>
<dbReference type="PANTHER" id="PTHR45569:SF1">
    <property type="entry name" value="SENSOR PROTEIN KDPD"/>
    <property type="match status" value="1"/>
</dbReference>
<keyword evidence="4" id="KW-0597">Phosphoprotein</keyword>
<keyword evidence="13" id="KW-0175">Coiled coil</keyword>
<evidence type="ECO:0000256" key="11">
    <source>
        <dbReference type="ARBA" id="ARBA00023012"/>
    </source>
</evidence>
<dbReference type="Gene3D" id="1.20.120.620">
    <property type="entry name" value="Backbone structure of the membrane domain of e. Coli histidine kinase receptor kdpd"/>
    <property type="match status" value="1"/>
</dbReference>
<comment type="catalytic activity">
    <reaction evidence="1">
        <text>ATP + protein L-histidine = ADP + protein N-phospho-L-histidine.</text>
        <dbReference type="EC" id="2.7.13.3"/>
    </reaction>
</comment>
<dbReference type="CDD" id="cd00082">
    <property type="entry name" value="HisKA"/>
    <property type="match status" value="1"/>
</dbReference>
<keyword evidence="17" id="KW-1185">Reference proteome</keyword>
<dbReference type="EC" id="2.7.13.3" evidence="3"/>
<feature type="transmembrane region" description="Helical" evidence="14">
    <location>
        <begin position="56"/>
        <end position="73"/>
    </location>
</feature>
<feature type="domain" description="Histidine kinase" evidence="15">
    <location>
        <begin position="139"/>
        <end position="354"/>
    </location>
</feature>
<evidence type="ECO:0000256" key="13">
    <source>
        <dbReference type="SAM" id="Coils"/>
    </source>
</evidence>
<evidence type="ECO:0000256" key="14">
    <source>
        <dbReference type="SAM" id="Phobius"/>
    </source>
</evidence>
<evidence type="ECO:0000256" key="3">
    <source>
        <dbReference type="ARBA" id="ARBA00012438"/>
    </source>
</evidence>
<dbReference type="PRINTS" id="PR00344">
    <property type="entry name" value="BCTRLSENSOR"/>
</dbReference>
<dbReference type="InterPro" id="IPR005467">
    <property type="entry name" value="His_kinase_dom"/>
</dbReference>
<dbReference type="Proteomes" id="UP000515472">
    <property type="component" value="Chromosome"/>
</dbReference>
<dbReference type="GO" id="GO:0000155">
    <property type="term" value="F:phosphorelay sensor kinase activity"/>
    <property type="evidence" value="ECO:0007669"/>
    <property type="project" value="InterPro"/>
</dbReference>
<dbReference type="KEGG" id="gbn:GEOBRER4_29410"/>
<dbReference type="PANTHER" id="PTHR45569">
    <property type="entry name" value="SENSOR PROTEIN KDPD"/>
    <property type="match status" value="1"/>
</dbReference>
<dbReference type="SMART" id="SM00388">
    <property type="entry name" value="HisKA"/>
    <property type="match status" value="1"/>
</dbReference>
<dbReference type="Gene3D" id="1.10.287.130">
    <property type="match status" value="1"/>
</dbReference>
<evidence type="ECO:0000256" key="2">
    <source>
        <dbReference type="ARBA" id="ARBA00004141"/>
    </source>
</evidence>
<dbReference type="GO" id="GO:0034220">
    <property type="term" value="P:monoatomic ion transmembrane transport"/>
    <property type="evidence" value="ECO:0007669"/>
    <property type="project" value="UniProtKB-KW"/>
</dbReference>
<proteinExistence type="predicted"/>
<comment type="subcellular location">
    <subcellularLocation>
        <location evidence="2">Membrane</location>
        <topology evidence="2">Multi-pass membrane protein</topology>
    </subcellularLocation>
</comment>
<feature type="transmembrane region" description="Helical" evidence="14">
    <location>
        <begin position="30"/>
        <end position="49"/>
    </location>
</feature>
<keyword evidence="6 14" id="KW-0812">Transmembrane</keyword>
<accession>A0A6S6M9J4</accession>
<keyword evidence="11" id="KW-0902">Two-component regulatory system</keyword>
<evidence type="ECO:0000256" key="5">
    <source>
        <dbReference type="ARBA" id="ARBA00022679"/>
    </source>
</evidence>
<name>A0A6S6M9J4_9BACT</name>
<dbReference type="GO" id="GO:0005524">
    <property type="term" value="F:ATP binding"/>
    <property type="evidence" value="ECO:0007669"/>
    <property type="project" value="UniProtKB-KW"/>
</dbReference>
<evidence type="ECO:0000256" key="4">
    <source>
        <dbReference type="ARBA" id="ARBA00022553"/>
    </source>
</evidence>
<dbReference type="InterPro" id="IPR004358">
    <property type="entry name" value="Sig_transdc_His_kin-like_C"/>
</dbReference>
<dbReference type="SMART" id="SM00387">
    <property type="entry name" value="HATPase_c"/>
    <property type="match status" value="1"/>
</dbReference>
<keyword evidence="9" id="KW-0067">ATP-binding</keyword>
<dbReference type="Pfam" id="PF00512">
    <property type="entry name" value="HisKA"/>
    <property type="match status" value="1"/>
</dbReference>
<dbReference type="InterPro" id="IPR052023">
    <property type="entry name" value="Histidine_kinase_KdpD"/>
</dbReference>